<name>A0A2R6P030_9APHY</name>
<dbReference type="AlphaFoldDB" id="A0A2R6P030"/>
<evidence type="ECO:0000313" key="2">
    <source>
        <dbReference type="Proteomes" id="UP000186601"/>
    </source>
</evidence>
<reference evidence="1 2" key="1">
    <citation type="submission" date="2018-02" db="EMBL/GenBank/DDBJ databases">
        <title>Genome sequence of the basidiomycete white-rot fungus Phlebia centrifuga.</title>
        <authorList>
            <person name="Granchi Z."/>
            <person name="Peng M."/>
            <person name="de Vries R.P."/>
            <person name="Hilden K."/>
            <person name="Makela M.R."/>
            <person name="Grigoriev I."/>
            <person name="Riley R."/>
        </authorList>
    </citation>
    <scope>NUCLEOTIDE SEQUENCE [LARGE SCALE GENOMIC DNA]</scope>
    <source>
        <strain evidence="1 2">FBCC195</strain>
    </source>
</reference>
<accession>A0A2R6P030</accession>
<dbReference type="EMBL" id="MLYV02000604">
    <property type="protein sequence ID" value="PSR81911.1"/>
    <property type="molecule type" value="Genomic_DNA"/>
</dbReference>
<proteinExistence type="predicted"/>
<dbReference type="Proteomes" id="UP000186601">
    <property type="component" value="Unassembled WGS sequence"/>
</dbReference>
<evidence type="ECO:0000313" key="1">
    <source>
        <dbReference type="EMBL" id="PSR81911.1"/>
    </source>
</evidence>
<sequence length="303" mass="34235">MGDRYLLILTPPDILEDPAIVVHDIFEPSRRWMFQLPPLVQGMVGGGPPGEGGEGISIRRMQFISEPGATWRPSTMLPPFYVARRERLIVFVMNVIFDHRQPMVSLTVSTLSSRLLACIEAVEPPIEGVDRRVMWQDWGDKNCRMGYWPSRWDGGWPCVTYGTKYACLEENRVTIYDFNQPAVRHGASRNGDHEGSSSTEYVMHSTDLETGFFDKPVVTSLPYRKMVTCIGTDEADYVMISEDSFVIVQASPWISDVSAPRSELEDLAFSQAVHKDGDDQTLVINAIQNARKRYIQPLQVSTE</sequence>
<comment type="caution">
    <text evidence="1">The sequence shown here is derived from an EMBL/GenBank/DDBJ whole genome shotgun (WGS) entry which is preliminary data.</text>
</comment>
<gene>
    <name evidence="1" type="ORF">PHLCEN_2v6206</name>
</gene>
<keyword evidence="2" id="KW-1185">Reference proteome</keyword>
<organism evidence="1 2">
    <name type="scientific">Hermanssonia centrifuga</name>
    <dbReference type="NCBI Taxonomy" id="98765"/>
    <lineage>
        <taxon>Eukaryota</taxon>
        <taxon>Fungi</taxon>
        <taxon>Dikarya</taxon>
        <taxon>Basidiomycota</taxon>
        <taxon>Agaricomycotina</taxon>
        <taxon>Agaricomycetes</taxon>
        <taxon>Polyporales</taxon>
        <taxon>Meruliaceae</taxon>
        <taxon>Hermanssonia</taxon>
    </lineage>
</organism>
<protein>
    <submittedName>
        <fullName evidence="1">Uncharacterized protein</fullName>
    </submittedName>
</protein>